<evidence type="ECO:0000256" key="1">
    <source>
        <dbReference type="SAM" id="Phobius"/>
    </source>
</evidence>
<dbReference type="EMBL" id="JAPQFL010000007">
    <property type="protein sequence ID" value="MDD9328577.1"/>
    <property type="molecule type" value="Genomic_DNA"/>
</dbReference>
<evidence type="ECO:0000313" key="4">
    <source>
        <dbReference type="Proteomes" id="UP001149607"/>
    </source>
</evidence>
<evidence type="ECO:0000313" key="3">
    <source>
        <dbReference type="EMBL" id="WWY03967.1"/>
    </source>
</evidence>
<name>A0A9X4E7Q3_9NEIS</name>
<protein>
    <submittedName>
        <fullName evidence="2">Uncharacterized protein</fullName>
    </submittedName>
</protein>
<reference evidence="2" key="1">
    <citation type="submission" date="2022-10" db="EMBL/GenBank/DDBJ databases">
        <authorList>
            <person name="Boutroux M."/>
        </authorList>
    </citation>
    <scope>NUCLEOTIDE SEQUENCE</scope>
    <source>
        <strain evidence="2">51.81</strain>
    </source>
</reference>
<evidence type="ECO:0000313" key="2">
    <source>
        <dbReference type="EMBL" id="MDD9328577.1"/>
    </source>
</evidence>
<feature type="transmembrane region" description="Helical" evidence="1">
    <location>
        <begin position="62"/>
        <end position="81"/>
    </location>
</feature>
<gene>
    <name evidence="2" type="ORF">ORY91_002011</name>
    <name evidence="3" type="ORF">V9W64_04390</name>
</gene>
<sequence>MNRTKIEEYTVYSILILPAVLFIFIPAHPTGSFDLALNRFIDDYLLGNGYYLPSDYPFAAKVINNFSVVLAVISGAFMGFWRRNDLVIPLPKNIRKANLIILCLGLWAFWLSLHQQEFSTLKGRNFMATESFHNTPHLFLALLSSKTICIYAGLRVPITFSLYFLRKTNIKRK</sequence>
<feature type="transmembrane region" description="Helical" evidence="1">
    <location>
        <begin position="138"/>
        <end position="165"/>
    </location>
</feature>
<organism evidence="2">
    <name type="scientific">Neisseria leonii</name>
    <dbReference type="NCBI Taxonomy" id="2995413"/>
    <lineage>
        <taxon>Bacteria</taxon>
        <taxon>Pseudomonadati</taxon>
        <taxon>Pseudomonadota</taxon>
        <taxon>Betaproteobacteria</taxon>
        <taxon>Neisseriales</taxon>
        <taxon>Neisseriaceae</taxon>
        <taxon>Neisseria</taxon>
    </lineage>
</organism>
<dbReference type="Proteomes" id="UP001149607">
    <property type="component" value="Chromosome"/>
</dbReference>
<accession>A0A9X4E7Q3</accession>
<keyword evidence="4" id="KW-1185">Reference proteome</keyword>
<dbReference type="AlphaFoldDB" id="A0A9X4E7Q3"/>
<keyword evidence="1" id="KW-1133">Transmembrane helix</keyword>
<feature type="transmembrane region" description="Helical" evidence="1">
    <location>
        <begin position="9"/>
        <end position="27"/>
    </location>
</feature>
<dbReference type="RefSeq" id="WP_274585645.1">
    <property type="nucleotide sequence ID" value="NZ_CP145811.1"/>
</dbReference>
<proteinExistence type="predicted"/>
<reference evidence="3" key="2">
    <citation type="submission" date="2024-02" db="EMBL/GenBank/DDBJ databases">
        <title>Neisseria leonii sp. nov.</title>
        <authorList>
            <person name="Boutroux M."/>
            <person name="Favre-Rochex S."/>
            <person name="Gorgette O."/>
            <person name="Touak G."/>
            <person name="Muhle E."/>
            <person name="Chesneau O."/>
            <person name="Clermont D."/>
            <person name="Rahi P."/>
        </authorList>
    </citation>
    <scope>NUCLEOTIDE SEQUENCE</scope>
    <source>
        <strain evidence="3">51.81</strain>
    </source>
</reference>
<keyword evidence="1" id="KW-0472">Membrane</keyword>
<feature type="transmembrane region" description="Helical" evidence="1">
    <location>
        <begin position="93"/>
        <end position="113"/>
    </location>
</feature>
<dbReference type="EMBL" id="CP146598">
    <property type="protein sequence ID" value="WWY03967.1"/>
    <property type="molecule type" value="Genomic_DNA"/>
</dbReference>
<keyword evidence="1" id="KW-0812">Transmembrane</keyword>